<dbReference type="AlphaFoldDB" id="A0A814H8R9"/>
<dbReference type="Proteomes" id="UP000681722">
    <property type="component" value="Unassembled WGS sequence"/>
</dbReference>
<reference evidence="1" key="1">
    <citation type="submission" date="2021-02" db="EMBL/GenBank/DDBJ databases">
        <authorList>
            <person name="Nowell W R."/>
        </authorList>
    </citation>
    <scope>NUCLEOTIDE SEQUENCE</scope>
</reference>
<keyword evidence="3" id="KW-1185">Reference proteome</keyword>
<evidence type="ECO:0008006" key="4">
    <source>
        <dbReference type="Google" id="ProtNLM"/>
    </source>
</evidence>
<dbReference type="Pfam" id="PF13424">
    <property type="entry name" value="TPR_12"/>
    <property type="match status" value="1"/>
</dbReference>
<dbReference type="EMBL" id="CAJOBC010003328">
    <property type="protein sequence ID" value="CAF3778102.1"/>
    <property type="molecule type" value="Genomic_DNA"/>
</dbReference>
<protein>
    <recommendedName>
        <fullName evidence="4">Tetratricopeptide repeat protein</fullName>
    </recommendedName>
</protein>
<gene>
    <name evidence="1" type="ORF">GPM918_LOCUS14054</name>
    <name evidence="2" type="ORF">SRO942_LOCUS14054</name>
</gene>
<name>A0A814H8R9_9BILA</name>
<dbReference type="InterPro" id="IPR011990">
    <property type="entry name" value="TPR-like_helical_dom_sf"/>
</dbReference>
<dbReference type="EMBL" id="CAJNOQ010003328">
    <property type="protein sequence ID" value="CAF1006868.1"/>
    <property type="molecule type" value="Genomic_DNA"/>
</dbReference>
<evidence type="ECO:0000313" key="2">
    <source>
        <dbReference type="EMBL" id="CAF3778102.1"/>
    </source>
</evidence>
<evidence type="ECO:0000313" key="3">
    <source>
        <dbReference type="Proteomes" id="UP000663829"/>
    </source>
</evidence>
<sequence length="96" mass="11381">MPTVQGEYGRALEYQLKSLNITEKLFPLGHPSLAFSLNNTADVYEKMNNLNIVLEYYERALIMYKQFLPKEHLDIVRTEEDIILLKEKRKLQQQHD</sequence>
<dbReference type="SUPFAM" id="SSF48452">
    <property type="entry name" value="TPR-like"/>
    <property type="match status" value="1"/>
</dbReference>
<dbReference type="OrthoDB" id="5986190at2759"/>
<evidence type="ECO:0000313" key="1">
    <source>
        <dbReference type="EMBL" id="CAF1006868.1"/>
    </source>
</evidence>
<comment type="caution">
    <text evidence="1">The sequence shown here is derived from an EMBL/GenBank/DDBJ whole genome shotgun (WGS) entry which is preliminary data.</text>
</comment>
<proteinExistence type="predicted"/>
<dbReference type="Gene3D" id="1.25.40.10">
    <property type="entry name" value="Tetratricopeptide repeat domain"/>
    <property type="match status" value="1"/>
</dbReference>
<accession>A0A814H8R9</accession>
<organism evidence="1 3">
    <name type="scientific">Didymodactylos carnosus</name>
    <dbReference type="NCBI Taxonomy" id="1234261"/>
    <lineage>
        <taxon>Eukaryota</taxon>
        <taxon>Metazoa</taxon>
        <taxon>Spiralia</taxon>
        <taxon>Gnathifera</taxon>
        <taxon>Rotifera</taxon>
        <taxon>Eurotatoria</taxon>
        <taxon>Bdelloidea</taxon>
        <taxon>Philodinida</taxon>
        <taxon>Philodinidae</taxon>
        <taxon>Didymodactylos</taxon>
    </lineage>
</organism>
<dbReference type="Proteomes" id="UP000663829">
    <property type="component" value="Unassembled WGS sequence"/>
</dbReference>